<dbReference type="Gramene" id="GBG73786">
    <property type="protein sequence ID" value="GBG73786"/>
    <property type="gene ID" value="CBR_g17125"/>
</dbReference>
<feature type="compositionally biased region" description="Basic and acidic residues" evidence="1">
    <location>
        <begin position="153"/>
        <end position="162"/>
    </location>
</feature>
<feature type="compositionally biased region" description="Low complexity" evidence="1">
    <location>
        <begin position="279"/>
        <end position="301"/>
    </location>
</feature>
<gene>
    <name evidence="2" type="ORF">CBR_g17125</name>
</gene>
<feature type="compositionally biased region" description="Low complexity" evidence="1">
    <location>
        <begin position="55"/>
        <end position="66"/>
    </location>
</feature>
<sequence length="687" mass="74418">MKMKAIGGHRGAAVRPIRASWRGTWTELSIRRSQVSSLPGTTIRSLHVGPRSAASPPLQSPDSSPLLKRRGREIDEGGGKDSVRRAVCSSRIGGKGLANGGRGGEGEAGRGANAGWSFGGKLSRRGIGWLTPRAAAEPDDRPSEARNGSGGGEEGRRRRREVITVDDLREEIASLQEEMSETQAKASAARNRFVRLTNAVERLQSSTVMAIREGDEATARRVLKEKSNVMNALEKSHRRAKVLEALAKKLGEMISRRETQLIVALTASSRSGGDGGSGIRSSSSSSTMHAGSTGAAAMASDQLQQTSASSVFYAGEPGEGTTVRGESTPSNPPPPPPPPPPLPPPPPSTSNANPDSNHSSTTRSHSSSRGSSYGGHEQPLNQSVASEGAVGGEEDYRCRQRDVKLGGGGDDTGDSMSARWQIRMPGVGNGEEGRGGKEDQGEGEEIRKEKEERVKRNREREEGEEEKGVGWERRERKMDEEELQARFLDMERSDLERMYQRSPELDPDSGRAAADHKWRTDDDYGSTTTKVPGRGGEGLKIDTSTLNPNDLSRGSITDGGDGREKSDENCIVAEESSQGLSHEREVDQKGDGDGRLTSTSKSGMQYLAEVDLQIALVKRKLDEIRRSIEEGRNGKEQEERAPKDHASRSSDDKLKAANLLLADLLEIRRRLSRLQFPGHPIRDEDLH</sequence>
<feature type="compositionally biased region" description="Basic and acidic residues" evidence="1">
    <location>
        <begin position="72"/>
        <end position="84"/>
    </location>
</feature>
<feature type="region of interest" description="Disordered" evidence="1">
    <location>
        <begin position="32"/>
        <end position="162"/>
    </location>
</feature>
<organism evidence="2 3">
    <name type="scientific">Chara braunii</name>
    <name type="common">Braun's stonewort</name>
    <dbReference type="NCBI Taxonomy" id="69332"/>
    <lineage>
        <taxon>Eukaryota</taxon>
        <taxon>Viridiplantae</taxon>
        <taxon>Streptophyta</taxon>
        <taxon>Charophyceae</taxon>
        <taxon>Charales</taxon>
        <taxon>Characeae</taxon>
        <taxon>Chara</taxon>
    </lineage>
</organism>
<feature type="compositionally biased region" description="Basic and acidic residues" evidence="1">
    <location>
        <begin position="431"/>
        <end position="479"/>
    </location>
</feature>
<dbReference type="PANTHER" id="PTHR37174">
    <property type="entry name" value="FORKHEAD-ASSOCIATED DOMAIN PROTEIN"/>
    <property type="match status" value="1"/>
</dbReference>
<dbReference type="EMBL" id="BFEA01000189">
    <property type="protein sequence ID" value="GBG73786.1"/>
    <property type="molecule type" value="Genomic_DNA"/>
</dbReference>
<feature type="compositionally biased region" description="Basic and acidic residues" evidence="1">
    <location>
        <begin position="513"/>
        <end position="522"/>
    </location>
</feature>
<keyword evidence="3" id="KW-1185">Reference proteome</keyword>
<dbReference type="AlphaFoldDB" id="A0A388KUQ5"/>
<feature type="compositionally biased region" description="Basic and acidic residues" evidence="1">
    <location>
        <begin position="488"/>
        <end position="499"/>
    </location>
</feature>
<feature type="compositionally biased region" description="Basic and acidic residues" evidence="1">
    <location>
        <begin position="581"/>
        <end position="594"/>
    </location>
</feature>
<evidence type="ECO:0000313" key="3">
    <source>
        <dbReference type="Proteomes" id="UP000265515"/>
    </source>
</evidence>
<proteinExistence type="predicted"/>
<feature type="compositionally biased region" description="Low complexity" evidence="1">
    <location>
        <begin position="349"/>
        <end position="371"/>
    </location>
</feature>
<feature type="compositionally biased region" description="Polar residues" evidence="1">
    <location>
        <begin position="32"/>
        <end position="44"/>
    </location>
</feature>
<feature type="region of interest" description="Disordered" evidence="1">
    <location>
        <begin position="268"/>
        <end position="604"/>
    </location>
</feature>
<dbReference type="Proteomes" id="UP000265515">
    <property type="component" value="Unassembled WGS sequence"/>
</dbReference>
<name>A0A388KUQ5_CHABU</name>
<dbReference type="PANTHER" id="PTHR37174:SF2">
    <property type="entry name" value="FORKHEAD-ASSOCIATED DOMAIN PROTEIN"/>
    <property type="match status" value="1"/>
</dbReference>
<protein>
    <submittedName>
        <fullName evidence="2">Uncharacterized protein</fullName>
    </submittedName>
</protein>
<evidence type="ECO:0000313" key="2">
    <source>
        <dbReference type="EMBL" id="GBG73786.1"/>
    </source>
</evidence>
<feature type="compositionally biased region" description="Polar residues" evidence="1">
    <location>
        <begin position="542"/>
        <end position="555"/>
    </location>
</feature>
<feature type="compositionally biased region" description="Gly residues" evidence="1">
    <location>
        <begin position="93"/>
        <end position="103"/>
    </location>
</feature>
<accession>A0A388KUQ5</accession>
<evidence type="ECO:0000256" key="1">
    <source>
        <dbReference type="SAM" id="MobiDB-lite"/>
    </source>
</evidence>
<feature type="compositionally biased region" description="Basic and acidic residues" evidence="1">
    <location>
        <begin position="394"/>
        <end position="404"/>
    </location>
</feature>
<feature type="compositionally biased region" description="Pro residues" evidence="1">
    <location>
        <begin position="330"/>
        <end position="348"/>
    </location>
</feature>
<dbReference type="OrthoDB" id="772275at2759"/>
<reference evidence="2 3" key="1">
    <citation type="journal article" date="2018" name="Cell">
        <title>The Chara Genome: Secondary Complexity and Implications for Plant Terrestrialization.</title>
        <authorList>
            <person name="Nishiyama T."/>
            <person name="Sakayama H."/>
            <person name="Vries J.D."/>
            <person name="Buschmann H."/>
            <person name="Saint-Marcoux D."/>
            <person name="Ullrich K.K."/>
            <person name="Haas F.B."/>
            <person name="Vanderstraeten L."/>
            <person name="Becker D."/>
            <person name="Lang D."/>
            <person name="Vosolsobe S."/>
            <person name="Rombauts S."/>
            <person name="Wilhelmsson P.K.I."/>
            <person name="Janitza P."/>
            <person name="Kern R."/>
            <person name="Heyl A."/>
            <person name="Rumpler F."/>
            <person name="Villalobos L.I.A.C."/>
            <person name="Clay J.M."/>
            <person name="Skokan R."/>
            <person name="Toyoda A."/>
            <person name="Suzuki Y."/>
            <person name="Kagoshima H."/>
            <person name="Schijlen E."/>
            <person name="Tajeshwar N."/>
            <person name="Catarino B."/>
            <person name="Hetherington A.J."/>
            <person name="Saltykova A."/>
            <person name="Bonnot C."/>
            <person name="Breuninger H."/>
            <person name="Symeonidi A."/>
            <person name="Radhakrishnan G.V."/>
            <person name="Van Nieuwerburgh F."/>
            <person name="Deforce D."/>
            <person name="Chang C."/>
            <person name="Karol K.G."/>
            <person name="Hedrich R."/>
            <person name="Ulvskov P."/>
            <person name="Glockner G."/>
            <person name="Delwiche C.F."/>
            <person name="Petrasek J."/>
            <person name="Van de Peer Y."/>
            <person name="Friml J."/>
            <person name="Beilby M."/>
            <person name="Dolan L."/>
            <person name="Kohara Y."/>
            <person name="Sugano S."/>
            <person name="Fujiyama A."/>
            <person name="Delaux P.-M."/>
            <person name="Quint M."/>
            <person name="TheiBen G."/>
            <person name="Hagemann M."/>
            <person name="Harholt J."/>
            <person name="Dunand C."/>
            <person name="Zachgo S."/>
            <person name="Langdale J."/>
            <person name="Maumus F."/>
            <person name="Straeten D.V.D."/>
            <person name="Gould S.B."/>
            <person name="Rensing S.A."/>
        </authorList>
    </citation>
    <scope>NUCLEOTIDE SEQUENCE [LARGE SCALE GENOMIC DNA]</scope>
    <source>
        <strain evidence="2 3">S276</strain>
    </source>
</reference>
<comment type="caution">
    <text evidence="2">The sequence shown here is derived from an EMBL/GenBank/DDBJ whole genome shotgun (WGS) entry which is preliminary data.</text>
</comment>
<feature type="region of interest" description="Disordered" evidence="1">
    <location>
        <begin position="626"/>
        <end position="652"/>
    </location>
</feature>